<dbReference type="AlphaFoldDB" id="A0A9N9DQY2"/>
<keyword evidence="1" id="KW-0812">Transmembrane</keyword>
<proteinExistence type="predicted"/>
<organism evidence="2 3">
    <name type="scientific">Paraglomus brasilianum</name>
    <dbReference type="NCBI Taxonomy" id="144538"/>
    <lineage>
        <taxon>Eukaryota</taxon>
        <taxon>Fungi</taxon>
        <taxon>Fungi incertae sedis</taxon>
        <taxon>Mucoromycota</taxon>
        <taxon>Glomeromycotina</taxon>
        <taxon>Glomeromycetes</taxon>
        <taxon>Paraglomerales</taxon>
        <taxon>Paraglomeraceae</taxon>
        <taxon>Paraglomus</taxon>
    </lineage>
</organism>
<name>A0A9N9DQY2_9GLOM</name>
<reference evidence="2" key="1">
    <citation type="submission" date="2021-06" db="EMBL/GenBank/DDBJ databases">
        <authorList>
            <person name="Kallberg Y."/>
            <person name="Tangrot J."/>
            <person name="Rosling A."/>
        </authorList>
    </citation>
    <scope>NUCLEOTIDE SEQUENCE</scope>
    <source>
        <strain evidence="2">BR232B</strain>
    </source>
</reference>
<protein>
    <submittedName>
        <fullName evidence="2">4145_t:CDS:1</fullName>
    </submittedName>
</protein>
<evidence type="ECO:0000256" key="1">
    <source>
        <dbReference type="SAM" id="Phobius"/>
    </source>
</evidence>
<evidence type="ECO:0000313" key="3">
    <source>
        <dbReference type="Proteomes" id="UP000789739"/>
    </source>
</evidence>
<keyword evidence="3" id="KW-1185">Reference proteome</keyword>
<feature type="transmembrane region" description="Helical" evidence="1">
    <location>
        <begin position="85"/>
        <end position="108"/>
    </location>
</feature>
<dbReference type="EMBL" id="CAJVPI010002678">
    <property type="protein sequence ID" value="CAG8647588.1"/>
    <property type="molecule type" value="Genomic_DNA"/>
</dbReference>
<dbReference type="Proteomes" id="UP000789739">
    <property type="component" value="Unassembled WGS sequence"/>
</dbReference>
<gene>
    <name evidence="2" type="ORF">PBRASI_LOCUS10109</name>
</gene>
<comment type="caution">
    <text evidence="2">The sequence shown here is derived from an EMBL/GenBank/DDBJ whole genome shotgun (WGS) entry which is preliminary data.</text>
</comment>
<keyword evidence="1" id="KW-0472">Membrane</keyword>
<feature type="transmembrane region" description="Helical" evidence="1">
    <location>
        <begin position="120"/>
        <end position="144"/>
    </location>
</feature>
<evidence type="ECO:0000313" key="2">
    <source>
        <dbReference type="EMBL" id="CAG8647588.1"/>
    </source>
</evidence>
<keyword evidence="1" id="KW-1133">Transmembrane helix</keyword>
<accession>A0A9N9DQY2</accession>
<sequence>MAPPLPKDSTNHEPSEFAAAHLATALPNTGYYDPNDSSNKPTMVELNRPVEVLPGANSQAVDPATGIPYMVATTRREGCTFTCSWEMAVSVFAVLLILVGIILLGVGLSNCDEYYCDPVMYGAGIALLCIGVFMGISVIVVILVRRHNRVTTTINHS</sequence>